<evidence type="ECO:0000313" key="3">
    <source>
        <dbReference type="Proteomes" id="UP000186922"/>
    </source>
</evidence>
<dbReference type="EMBL" id="BDGG01000024">
    <property type="protein sequence ID" value="GAV09589.1"/>
    <property type="molecule type" value="Genomic_DNA"/>
</dbReference>
<evidence type="ECO:0000313" key="2">
    <source>
        <dbReference type="EMBL" id="GAV09589.1"/>
    </source>
</evidence>
<comment type="caution">
    <text evidence="2">The sequence shown here is derived from an EMBL/GenBank/DDBJ whole genome shotgun (WGS) entry which is preliminary data.</text>
</comment>
<name>A0A1D1WC23_RAMVA</name>
<proteinExistence type="predicted"/>
<keyword evidence="3" id="KW-1185">Reference proteome</keyword>
<reference evidence="2 3" key="1">
    <citation type="journal article" date="2016" name="Nat. Commun.">
        <title>Extremotolerant tardigrade genome and improved radiotolerance of human cultured cells by tardigrade-unique protein.</title>
        <authorList>
            <person name="Hashimoto T."/>
            <person name="Horikawa D.D."/>
            <person name="Saito Y."/>
            <person name="Kuwahara H."/>
            <person name="Kozuka-Hata H."/>
            <person name="Shin-I T."/>
            <person name="Minakuchi Y."/>
            <person name="Ohishi K."/>
            <person name="Motoyama A."/>
            <person name="Aizu T."/>
            <person name="Enomoto A."/>
            <person name="Kondo K."/>
            <person name="Tanaka S."/>
            <person name="Hara Y."/>
            <person name="Koshikawa S."/>
            <person name="Sagara H."/>
            <person name="Miura T."/>
            <person name="Yokobori S."/>
            <person name="Miyagawa K."/>
            <person name="Suzuki Y."/>
            <person name="Kubo T."/>
            <person name="Oyama M."/>
            <person name="Kohara Y."/>
            <person name="Fujiyama A."/>
            <person name="Arakawa K."/>
            <person name="Katayama T."/>
            <person name="Toyoda A."/>
            <person name="Kunieda T."/>
        </authorList>
    </citation>
    <scope>NUCLEOTIDE SEQUENCE [LARGE SCALE GENOMIC DNA]</scope>
    <source>
        <strain evidence="2 3">YOKOZUNA-1</strain>
    </source>
</reference>
<feature type="region of interest" description="Disordered" evidence="1">
    <location>
        <begin position="77"/>
        <end position="119"/>
    </location>
</feature>
<gene>
    <name evidence="2" type="primary">RvY_19096</name>
    <name evidence="2" type="synonym">RvY_19096.2</name>
    <name evidence="2" type="ORF">RvY_19096-2</name>
</gene>
<protein>
    <submittedName>
        <fullName evidence="2">Uncharacterized protein</fullName>
    </submittedName>
</protein>
<dbReference type="AlphaFoldDB" id="A0A1D1WC23"/>
<sequence>MFIDKDIFCFRSINCSYKFLCGDTPNYPRQDVVLPVRRSQPPQQHRLQPRSIPQTLLGSTCPHRGRSQWIAPSFAGKFPPIARAKPPQTQGGPGLFPPSLQPRTPSGEAKQVSTKPLTP</sequence>
<evidence type="ECO:0000256" key="1">
    <source>
        <dbReference type="SAM" id="MobiDB-lite"/>
    </source>
</evidence>
<dbReference type="Proteomes" id="UP000186922">
    <property type="component" value="Unassembled WGS sequence"/>
</dbReference>
<accession>A0A1D1WC23</accession>
<organism evidence="2 3">
    <name type="scientific">Ramazzottius varieornatus</name>
    <name type="common">Water bear</name>
    <name type="synonym">Tardigrade</name>
    <dbReference type="NCBI Taxonomy" id="947166"/>
    <lineage>
        <taxon>Eukaryota</taxon>
        <taxon>Metazoa</taxon>
        <taxon>Ecdysozoa</taxon>
        <taxon>Tardigrada</taxon>
        <taxon>Eutardigrada</taxon>
        <taxon>Parachela</taxon>
        <taxon>Hypsibioidea</taxon>
        <taxon>Ramazzottiidae</taxon>
        <taxon>Ramazzottius</taxon>
    </lineage>
</organism>